<dbReference type="InterPro" id="IPR001638">
    <property type="entry name" value="Solute-binding_3/MltF_N"/>
</dbReference>
<dbReference type="Pfam" id="PF00497">
    <property type="entry name" value="SBP_bac_3"/>
    <property type="match status" value="1"/>
</dbReference>
<feature type="chain" id="PRO_5038570938" evidence="5">
    <location>
        <begin position="19"/>
        <end position="272"/>
    </location>
</feature>
<dbReference type="Proteomes" id="UP000824124">
    <property type="component" value="Unassembled WGS sequence"/>
</dbReference>
<dbReference type="GO" id="GO:0005576">
    <property type="term" value="C:extracellular region"/>
    <property type="evidence" value="ECO:0007669"/>
    <property type="project" value="TreeGrafter"/>
</dbReference>
<feature type="domain" description="Solute-binding protein family 3/N-terminal" evidence="6">
    <location>
        <begin position="42"/>
        <end position="268"/>
    </location>
</feature>
<reference evidence="8" key="2">
    <citation type="journal article" date="2021" name="PeerJ">
        <title>Extensive microbial diversity within the chicken gut microbiome revealed by metagenomics and culture.</title>
        <authorList>
            <person name="Gilroy R."/>
            <person name="Ravi A."/>
            <person name="Getino M."/>
            <person name="Pursley I."/>
            <person name="Horton D.L."/>
            <person name="Alikhan N.F."/>
            <person name="Baker D."/>
            <person name="Gharbi K."/>
            <person name="Hall N."/>
            <person name="Watson M."/>
            <person name="Adriaenssens E.M."/>
            <person name="Foster-Nyarko E."/>
            <person name="Jarju S."/>
            <person name="Secka A."/>
            <person name="Antonio M."/>
            <person name="Oren A."/>
            <person name="Chaudhuri R.R."/>
            <person name="La Ragione R."/>
            <person name="Hildebrand F."/>
            <person name="Pallen M.J."/>
        </authorList>
    </citation>
    <scope>NUCLEOTIDE SEQUENCE</scope>
    <source>
        <strain evidence="8">2830</strain>
    </source>
</reference>
<keyword evidence="2" id="KW-0813">Transport</keyword>
<comment type="caution">
    <text evidence="8">The sequence shown here is derived from an EMBL/GenBank/DDBJ whole genome shotgun (WGS) entry which is preliminary data.</text>
</comment>
<feature type="signal peptide" evidence="5">
    <location>
        <begin position="1"/>
        <end position="18"/>
    </location>
</feature>
<evidence type="ECO:0000259" key="7">
    <source>
        <dbReference type="SMART" id="SM00079"/>
    </source>
</evidence>
<evidence type="ECO:0000256" key="3">
    <source>
        <dbReference type="ARBA" id="ARBA00022729"/>
    </source>
</evidence>
<dbReference type="SMART" id="SM00079">
    <property type="entry name" value="PBPe"/>
    <property type="match status" value="1"/>
</dbReference>
<evidence type="ECO:0000256" key="5">
    <source>
        <dbReference type="SAM" id="SignalP"/>
    </source>
</evidence>
<sequence length="272" mass="28848">MKKLFALLLSVTMLFALAACGEDNGGGASSGRTPADITESGVLKVGVKTDVPGFGLLNTADNTYSGIEIDLANKIAAELGVDKVEFTPVTAATRGQLLDSGDIDMVAATFTISEERKQSWNFTTPYYTDAVSLLVKKDSGIENIADLADKIIGVSTGSTSMKALTEAAAEENVTLTDANFSELATYPEIKAALDAGRVDAFCVDGSILAGYVDDTNHILESVRFSPQEYGIATKKDNTEWAEYLDNLITGWLEDGTMAQIIADNGVVASFEE</sequence>
<dbReference type="PANTHER" id="PTHR30085">
    <property type="entry name" value="AMINO ACID ABC TRANSPORTER PERMEASE"/>
    <property type="match status" value="1"/>
</dbReference>
<organism evidence="8 9">
    <name type="scientific">Candidatus Avidehalobacter gallistercoris</name>
    <dbReference type="NCBI Taxonomy" id="2840694"/>
    <lineage>
        <taxon>Bacteria</taxon>
        <taxon>Bacillati</taxon>
        <taxon>Bacillota</taxon>
        <taxon>Clostridia</taxon>
        <taxon>Eubacteriales</taxon>
        <taxon>Peptococcaceae</taxon>
        <taxon>Peptococcaceae incertae sedis</taxon>
        <taxon>Candidatus Avidehalobacter</taxon>
    </lineage>
</organism>
<dbReference type="InterPro" id="IPR051455">
    <property type="entry name" value="Bact_solute-bind_prot3"/>
</dbReference>
<dbReference type="PANTHER" id="PTHR30085:SF6">
    <property type="entry name" value="ABC TRANSPORTER GLUTAMINE-BINDING PROTEIN GLNH"/>
    <property type="match status" value="1"/>
</dbReference>
<evidence type="ECO:0000256" key="2">
    <source>
        <dbReference type="ARBA" id="ARBA00022448"/>
    </source>
</evidence>
<dbReference type="SMART" id="SM00062">
    <property type="entry name" value="PBPb"/>
    <property type="match status" value="1"/>
</dbReference>
<dbReference type="InterPro" id="IPR018313">
    <property type="entry name" value="SBP_3_CS"/>
</dbReference>
<dbReference type="SUPFAM" id="SSF53850">
    <property type="entry name" value="Periplasmic binding protein-like II"/>
    <property type="match status" value="1"/>
</dbReference>
<evidence type="ECO:0000313" key="8">
    <source>
        <dbReference type="EMBL" id="HIU10025.1"/>
    </source>
</evidence>
<dbReference type="AlphaFoldDB" id="A0A9D1HJT9"/>
<dbReference type="GO" id="GO:0015276">
    <property type="term" value="F:ligand-gated monoatomic ion channel activity"/>
    <property type="evidence" value="ECO:0007669"/>
    <property type="project" value="InterPro"/>
</dbReference>
<keyword evidence="3 5" id="KW-0732">Signal</keyword>
<evidence type="ECO:0000259" key="6">
    <source>
        <dbReference type="SMART" id="SM00062"/>
    </source>
</evidence>
<name>A0A9D1HJT9_9FIRM</name>
<dbReference type="GO" id="GO:0030288">
    <property type="term" value="C:outer membrane-bounded periplasmic space"/>
    <property type="evidence" value="ECO:0007669"/>
    <property type="project" value="TreeGrafter"/>
</dbReference>
<dbReference type="GO" id="GO:0006865">
    <property type="term" value="P:amino acid transport"/>
    <property type="evidence" value="ECO:0007669"/>
    <property type="project" value="TreeGrafter"/>
</dbReference>
<evidence type="ECO:0000256" key="4">
    <source>
        <dbReference type="RuleBase" id="RU003744"/>
    </source>
</evidence>
<protein>
    <submittedName>
        <fullName evidence="8">Transporter substrate-binding domain-containing protein</fullName>
    </submittedName>
</protein>
<feature type="domain" description="Ionotropic glutamate receptor C-terminal" evidence="7">
    <location>
        <begin position="42"/>
        <end position="263"/>
    </location>
</feature>
<dbReference type="PROSITE" id="PS01039">
    <property type="entry name" value="SBP_BACTERIAL_3"/>
    <property type="match status" value="1"/>
</dbReference>
<dbReference type="Gene3D" id="3.40.190.10">
    <property type="entry name" value="Periplasmic binding protein-like II"/>
    <property type="match status" value="2"/>
</dbReference>
<comment type="similarity">
    <text evidence="1 4">Belongs to the bacterial solute-binding protein 3 family.</text>
</comment>
<evidence type="ECO:0000313" key="9">
    <source>
        <dbReference type="Proteomes" id="UP000824124"/>
    </source>
</evidence>
<dbReference type="GO" id="GO:0016020">
    <property type="term" value="C:membrane"/>
    <property type="evidence" value="ECO:0007669"/>
    <property type="project" value="InterPro"/>
</dbReference>
<evidence type="ECO:0000256" key="1">
    <source>
        <dbReference type="ARBA" id="ARBA00010333"/>
    </source>
</evidence>
<gene>
    <name evidence="8" type="ORF">IAB00_02040</name>
</gene>
<proteinExistence type="inferred from homology"/>
<dbReference type="InterPro" id="IPR001320">
    <property type="entry name" value="Iontro_rcpt_C"/>
</dbReference>
<accession>A0A9D1HJT9</accession>
<reference evidence="8" key="1">
    <citation type="submission" date="2020-10" db="EMBL/GenBank/DDBJ databases">
        <authorList>
            <person name="Gilroy R."/>
        </authorList>
    </citation>
    <scope>NUCLEOTIDE SEQUENCE</scope>
    <source>
        <strain evidence="8">2830</strain>
    </source>
</reference>
<dbReference type="EMBL" id="DVMH01000013">
    <property type="protein sequence ID" value="HIU10025.1"/>
    <property type="molecule type" value="Genomic_DNA"/>
</dbReference>
<dbReference type="PROSITE" id="PS51257">
    <property type="entry name" value="PROKAR_LIPOPROTEIN"/>
    <property type="match status" value="1"/>
</dbReference>